<dbReference type="STRING" id="1129793.GPLA_4336"/>
<dbReference type="Proteomes" id="UP000006322">
    <property type="component" value="Unassembled WGS sequence"/>
</dbReference>
<dbReference type="GO" id="GO:0036373">
    <property type="term" value="F:L-fucose mutarotase activity"/>
    <property type="evidence" value="ECO:0007669"/>
    <property type="project" value="UniProtKB-EC"/>
</dbReference>
<comment type="caution">
    <text evidence="4">The sequence shown here is derived from an EMBL/GenBank/DDBJ whole genome shotgun (WGS) entry which is preliminary data.</text>
</comment>
<dbReference type="GO" id="GO:0062193">
    <property type="term" value="F:D-ribose pyranase activity"/>
    <property type="evidence" value="ECO:0007669"/>
    <property type="project" value="UniProtKB-EC"/>
</dbReference>
<name>K7AJ06_9ALTE</name>
<dbReference type="Pfam" id="PF05025">
    <property type="entry name" value="RbsD_FucU"/>
    <property type="match status" value="1"/>
</dbReference>
<accession>K7AJ06</accession>
<dbReference type="AlphaFoldDB" id="K7AJ06"/>
<evidence type="ECO:0000256" key="3">
    <source>
        <dbReference type="ARBA" id="ARBA00036324"/>
    </source>
</evidence>
<sequence>MRSLALLSIRPFKKDNLMLKTAVIHPTIMEALARSGHFAQVVIADGNLPVGAMTGPNSTTVHLNFRPGLLDALTVLEGILEVCPVQGAIVMEKPVEANAEIHDAYKTLLGDVTWDAMERWAFYDKIREPATTLIIQTGEQRRFANIILTVGVVKMAEESGF</sequence>
<protein>
    <submittedName>
        <fullName evidence="4">L-fucose mutarotase</fullName>
        <ecNumber evidence="4">5.1.3.-</ecNumber>
    </submittedName>
</protein>
<dbReference type="SUPFAM" id="SSF102546">
    <property type="entry name" value="RbsD-like"/>
    <property type="match status" value="1"/>
</dbReference>
<evidence type="ECO:0000256" key="1">
    <source>
        <dbReference type="ARBA" id="ARBA00000223"/>
    </source>
</evidence>
<keyword evidence="5" id="KW-1185">Reference proteome</keyword>
<evidence type="ECO:0000256" key="2">
    <source>
        <dbReference type="ARBA" id="ARBA00023235"/>
    </source>
</evidence>
<dbReference type="EC" id="5.1.3.-" evidence="4"/>
<dbReference type="InterPro" id="IPR050443">
    <property type="entry name" value="RbsD/FucU_mutarotase"/>
</dbReference>
<evidence type="ECO:0000313" key="4">
    <source>
        <dbReference type="EMBL" id="GAC35215.1"/>
    </source>
</evidence>
<gene>
    <name evidence="4" type="primary">fucU</name>
    <name evidence="4" type="ORF">GPLA_4336</name>
</gene>
<dbReference type="PANTHER" id="PTHR31690:SF4">
    <property type="entry name" value="FUCOSE MUTAROTASE"/>
    <property type="match status" value="1"/>
</dbReference>
<keyword evidence="2 4" id="KW-0413">Isomerase</keyword>
<comment type="catalytic activity">
    <reaction evidence="3">
        <text>alpha-L-fucose = beta-L-fucose</text>
        <dbReference type="Rhea" id="RHEA:25580"/>
        <dbReference type="ChEBI" id="CHEBI:42548"/>
        <dbReference type="ChEBI" id="CHEBI:42589"/>
        <dbReference type="EC" id="5.1.3.29"/>
    </reaction>
</comment>
<dbReference type="InterPro" id="IPR023750">
    <property type="entry name" value="RbsD-like_sf"/>
</dbReference>
<dbReference type="InterPro" id="IPR007721">
    <property type="entry name" value="RbsD_FucU"/>
</dbReference>
<evidence type="ECO:0000313" key="5">
    <source>
        <dbReference type="Proteomes" id="UP000006322"/>
    </source>
</evidence>
<proteinExistence type="predicted"/>
<reference evidence="5" key="1">
    <citation type="journal article" date="2014" name="Environ. Microbiol.">
        <title>Comparative genomics of the marine bacterial genus Glaciecola reveals the high degree of genomic diversity and genomic characteristic for cold adaptation.</title>
        <authorList>
            <person name="Qin Q.L."/>
            <person name="Xie B.B."/>
            <person name="Yu Y."/>
            <person name="Shu Y.L."/>
            <person name="Rong J.C."/>
            <person name="Zhang Y.J."/>
            <person name="Zhao D.L."/>
            <person name="Chen X.L."/>
            <person name="Zhang X.Y."/>
            <person name="Chen B."/>
            <person name="Zhou B.C."/>
            <person name="Zhang Y.Z."/>
        </authorList>
    </citation>
    <scope>NUCLEOTIDE SEQUENCE [LARGE SCALE GENOMIC DNA]</scope>
    <source>
        <strain evidence="5">LMG 21857</strain>
    </source>
</reference>
<organism evidence="4 5">
    <name type="scientific">Paraglaciecola polaris LMG 21857</name>
    <dbReference type="NCBI Taxonomy" id="1129793"/>
    <lineage>
        <taxon>Bacteria</taxon>
        <taxon>Pseudomonadati</taxon>
        <taxon>Pseudomonadota</taxon>
        <taxon>Gammaproteobacteria</taxon>
        <taxon>Alteromonadales</taxon>
        <taxon>Alteromonadaceae</taxon>
        <taxon>Paraglaciecola</taxon>
    </lineage>
</organism>
<dbReference type="PANTHER" id="PTHR31690">
    <property type="entry name" value="FUCOSE MUTAROTASE"/>
    <property type="match status" value="1"/>
</dbReference>
<dbReference type="GO" id="GO:0042806">
    <property type="term" value="F:fucose binding"/>
    <property type="evidence" value="ECO:0007669"/>
    <property type="project" value="TreeGrafter"/>
</dbReference>
<comment type="catalytic activity">
    <reaction evidence="1">
        <text>beta-D-ribopyranose = beta-D-ribofuranose</text>
        <dbReference type="Rhea" id="RHEA:25432"/>
        <dbReference type="ChEBI" id="CHEBI:27476"/>
        <dbReference type="ChEBI" id="CHEBI:47002"/>
        <dbReference type="EC" id="5.4.99.62"/>
    </reaction>
</comment>
<dbReference type="GO" id="GO:0006004">
    <property type="term" value="P:fucose metabolic process"/>
    <property type="evidence" value="ECO:0007669"/>
    <property type="project" value="TreeGrafter"/>
</dbReference>
<dbReference type="Gene3D" id="3.40.1650.10">
    <property type="entry name" value="RbsD-like domain"/>
    <property type="match status" value="1"/>
</dbReference>
<dbReference type="EMBL" id="BAER01000127">
    <property type="protein sequence ID" value="GAC35215.1"/>
    <property type="molecule type" value="Genomic_DNA"/>
</dbReference>